<dbReference type="PANTHER" id="PTHR16294:SF5">
    <property type="entry name" value="DYSBINDIN"/>
    <property type="match status" value="1"/>
</dbReference>
<dbReference type="GO" id="GO:0033162">
    <property type="term" value="C:melanosome membrane"/>
    <property type="evidence" value="ECO:0007669"/>
    <property type="project" value="UniProtKB-SubCell"/>
</dbReference>
<dbReference type="GO" id="GO:0060155">
    <property type="term" value="P:platelet dense granule organization"/>
    <property type="evidence" value="ECO:0007669"/>
    <property type="project" value="TreeGrafter"/>
</dbReference>
<comment type="similarity">
    <text evidence="4">Belongs to the dysbindin family.</text>
</comment>
<dbReference type="GO" id="GO:0005634">
    <property type="term" value="C:nucleus"/>
    <property type="evidence" value="ECO:0007669"/>
    <property type="project" value="UniProtKB-SubCell"/>
</dbReference>
<dbReference type="InterPro" id="IPR007531">
    <property type="entry name" value="Dysbindin"/>
</dbReference>
<evidence type="ECO:0000256" key="3">
    <source>
        <dbReference type="ARBA" id="ARBA00004240"/>
    </source>
</evidence>
<dbReference type="GO" id="GO:0014069">
    <property type="term" value="C:postsynaptic density"/>
    <property type="evidence" value="ECO:0007669"/>
    <property type="project" value="UniProtKB-SubCell"/>
</dbReference>
<comment type="subcellular location">
    <subcellularLocation>
        <location evidence="15">Cytoplasmic vesicle</location>
        <location evidence="15">Secretory vesicle</location>
        <location evidence="15">Synaptic vesicle membrane</location>
        <topology evidence="15">Peripheral membrane protein</topology>
        <orientation evidence="15">Cytoplasmic side</orientation>
    </subcellularLocation>
    <subcellularLocation>
        <location evidence="3">Endoplasmic reticulum</location>
    </subcellularLocation>
    <subcellularLocation>
        <location evidence="2">Endosome membrane</location>
        <topology evidence="2">Peripheral membrane protein</topology>
        <orientation evidence="2">Cytoplasmic side</orientation>
    </subcellularLocation>
    <subcellularLocation>
        <location evidence="14">Melanosome membrane</location>
        <topology evidence="14">Peripheral membrane protein</topology>
        <orientation evidence="14">Cytoplasmic side</orientation>
    </subcellularLocation>
    <subcellularLocation>
        <location evidence="1">Nucleus</location>
    </subcellularLocation>
    <subcellularLocation>
        <location evidence="13">Postsynaptic density</location>
    </subcellularLocation>
</comment>
<dbReference type="Proteomes" id="UP000261620">
    <property type="component" value="Unplaced"/>
</dbReference>
<dbReference type="GO" id="GO:0048490">
    <property type="term" value="P:anterograde synaptic vesicle transport"/>
    <property type="evidence" value="ECO:0007669"/>
    <property type="project" value="TreeGrafter"/>
</dbReference>
<dbReference type="GO" id="GO:0030672">
    <property type="term" value="C:synaptic vesicle membrane"/>
    <property type="evidence" value="ECO:0007669"/>
    <property type="project" value="UniProtKB-SubCell"/>
</dbReference>
<keyword evidence="10" id="KW-0472">Membrane</keyword>
<reference evidence="16" key="2">
    <citation type="submission" date="2025-09" db="UniProtKB">
        <authorList>
            <consortium name="Ensembl"/>
        </authorList>
    </citation>
    <scope>IDENTIFICATION</scope>
</reference>
<organism evidence="16 17">
    <name type="scientific">Mola mola</name>
    <name type="common">Ocean sunfish</name>
    <name type="synonym">Tetraodon mola</name>
    <dbReference type="NCBI Taxonomy" id="94237"/>
    <lineage>
        <taxon>Eukaryota</taxon>
        <taxon>Metazoa</taxon>
        <taxon>Chordata</taxon>
        <taxon>Craniata</taxon>
        <taxon>Vertebrata</taxon>
        <taxon>Euteleostomi</taxon>
        <taxon>Actinopterygii</taxon>
        <taxon>Neopterygii</taxon>
        <taxon>Teleostei</taxon>
        <taxon>Neoteleostei</taxon>
        <taxon>Acanthomorphata</taxon>
        <taxon>Eupercaria</taxon>
        <taxon>Tetraodontiformes</taxon>
        <taxon>Molidae</taxon>
        <taxon>Mola</taxon>
    </lineage>
</organism>
<evidence type="ECO:0000256" key="5">
    <source>
        <dbReference type="ARBA" id="ARBA00022490"/>
    </source>
</evidence>
<evidence type="ECO:0000256" key="11">
    <source>
        <dbReference type="ARBA" id="ARBA00023242"/>
    </source>
</evidence>
<evidence type="ECO:0000256" key="9">
    <source>
        <dbReference type="ARBA" id="ARBA00023054"/>
    </source>
</evidence>
<evidence type="ECO:0000313" key="16">
    <source>
        <dbReference type="Ensembl" id="ENSMMOP00000008331.1"/>
    </source>
</evidence>
<evidence type="ECO:0000256" key="6">
    <source>
        <dbReference type="ARBA" id="ARBA00022753"/>
    </source>
</evidence>
<evidence type="ECO:0000256" key="14">
    <source>
        <dbReference type="ARBA" id="ARBA00037798"/>
    </source>
</evidence>
<keyword evidence="11" id="KW-0539">Nucleus</keyword>
<reference evidence="16" key="1">
    <citation type="submission" date="2025-08" db="UniProtKB">
        <authorList>
            <consortium name="Ensembl"/>
        </authorList>
    </citation>
    <scope>IDENTIFICATION</scope>
</reference>
<keyword evidence="8" id="KW-0770">Synapse</keyword>
<dbReference type="GO" id="GO:0005886">
    <property type="term" value="C:plasma membrane"/>
    <property type="evidence" value="ECO:0007669"/>
    <property type="project" value="TreeGrafter"/>
</dbReference>
<dbReference type="GO" id="GO:0031175">
    <property type="term" value="P:neuron projection development"/>
    <property type="evidence" value="ECO:0007669"/>
    <property type="project" value="TreeGrafter"/>
</dbReference>
<evidence type="ECO:0000256" key="1">
    <source>
        <dbReference type="ARBA" id="ARBA00004123"/>
    </source>
</evidence>
<evidence type="ECO:0000256" key="8">
    <source>
        <dbReference type="ARBA" id="ARBA00023018"/>
    </source>
</evidence>
<dbReference type="Ensembl" id="ENSMMOT00000008483.1">
    <property type="protein sequence ID" value="ENSMMOP00000008331.1"/>
    <property type="gene ID" value="ENSMMOG00000006458.1"/>
</dbReference>
<proteinExistence type="inferred from homology"/>
<dbReference type="GO" id="GO:0031083">
    <property type="term" value="C:BLOC-1 complex"/>
    <property type="evidence" value="ECO:0007669"/>
    <property type="project" value="TreeGrafter"/>
</dbReference>
<evidence type="ECO:0000256" key="12">
    <source>
        <dbReference type="ARBA" id="ARBA00023329"/>
    </source>
</evidence>
<accession>A0A3Q3VYF7</accession>
<dbReference type="GO" id="GO:0005783">
    <property type="term" value="C:endoplasmic reticulum"/>
    <property type="evidence" value="ECO:0007669"/>
    <property type="project" value="UniProtKB-SubCell"/>
</dbReference>
<evidence type="ECO:0000256" key="4">
    <source>
        <dbReference type="ARBA" id="ARBA00008686"/>
    </source>
</evidence>
<evidence type="ECO:0000313" key="17">
    <source>
        <dbReference type="Proteomes" id="UP000261620"/>
    </source>
</evidence>
<sequence>GLQHFPNTLLGCTMLEGRERGVRGRCLFPIFVKVHSIIVIYIRYRGMLILHPDSKRCCECLGTCSLIILSAQWERRRTAMKQLHEQQQLLPAFVSELDVISANIAHLEGDFEEMESRLVYLETLCCQCEERTFKQHHINKLGYAQKVADLEQAIQKKLKEQQKVYEEAFNEDMKQYLSTGYLHCRGKYLFISIIKDNMYYI</sequence>
<keyword evidence="9" id="KW-0175">Coiled coil</keyword>
<dbReference type="AlphaFoldDB" id="A0A3Q3VYF7"/>
<keyword evidence="6" id="KW-0967">Endosome</keyword>
<dbReference type="STRING" id="94237.ENSMMOP00000008331"/>
<dbReference type="PANTHER" id="PTHR16294">
    <property type="entry name" value="DYSTROBREVIN BINDING PROTEIN 1 DYSBINDIN"/>
    <property type="match status" value="1"/>
</dbReference>
<evidence type="ECO:0000256" key="7">
    <source>
        <dbReference type="ARBA" id="ARBA00022824"/>
    </source>
</evidence>
<evidence type="ECO:0000256" key="15">
    <source>
        <dbReference type="ARBA" id="ARBA00037838"/>
    </source>
</evidence>
<evidence type="ECO:0000256" key="2">
    <source>
        <dbReference type="ARBA" id="ARBA00004125"/>
    </source>
</evidence>
<keyword evidence="17" id="KW-1185">Reference proteome</keyword>
<keyword evidence="7" id="KW-0256">Endoplasmic reticulum</keyword>
<dbReference type="Pfam" id="PF04440">
    <property type="entry name" value="Dysbindin"/>
    <property type="match status" value="1"/>
</dbReference>
<dbReference type="GO" id="GO:0010008">
    <property type="term" value="C:endosome membrane"/>
    <property type="evidence" value="ECO:0007669"/>
    <property type="project" value="UniProtKB-SubCell"/>
</dbReference>
<evidence type="ECO:0000256" key="13">
    <source>
        <dbReference type="ARBA" id="ARBA00034105"/>
    </source>
</evidence>
<evidence type="ECO:0000256" key="10">
    <source>
        <dbReference type="ARBA" id="ARBA00023136"/>
    </source>
</evidence>
<dbReference type="GO" id="GO:1904115">
    <property type="term" value="C:axon cytoplasm"/>
    <property type="evidence" value="ECO:0007669"/>
    <property type="project" value="GOC"/>
</dbReference>
<keyword evidence="12" id="KW-0968">Cytoplasmic vesicle</keyword>
<protein>
    <submittedName>
        <fullName evidence="16">Uncharacterized protein</fullName>
    </submittedName>
</protein>
<keyword evidence="5" id="KW-0963">Cytoplasm</keyword>
<name>A0A3Q3VYF7_MOLML</name>
<dbReference type="GO" id="GO:2000300">
    <property type="term" value="P:regulation of synaptic vesicle exocytosis"/>
    <property type="evidence" value="ECO:0007669"/>
    <property type="project" value="TreeGrafter"/>
</dbReference>